<protein>
    <submittedName>
        <fullName evidence="1">Uncharacterized protein</fullName>
    </submittedName>
</protein>
<dbReference type="SUPFAM" id="SSF57924">
    <property type="entry name" value="Inhibitor of apoptosis (IAP) repeat"/>
    <property type="match status" value="1"/>
</dbReference>
<dbReference type="EMBL" id="CVQI01004224">
    <property type="protein sequence ID" value="CRK13512.1"/>
    <property type="molecule type" value="Genomic_DNA"/>
</dbReference>
<evidence type="ECO:0000313" key="1">
    <source>
        <dbReference type="EMBL" id="CRK13512.1"/>
    </source>
</evidence>
<proteinExistence type="predicted"/>
<sequence length="51" mass="5829">MDDLNDRLETFFEETERHRACVWAFTVPSAEDMAKAGFYLSATTTNPDTVK</sequence>
<reference evidence="2" key="1">
    <citation type="submission" date="2015-05" db="EMBL/GenBank/DDBJ databases">
        <authorList>
            <person name="Fogelqvist Johan"/>
        </authorList>
    </citation>
    <scope>NUCLEOTIDE SEQUENCE [LARGE SCALE GENOMIC DNA]</scope>
</reference>
<dbReference type="AlphaFoldDB" id="A0A0G4KUU1"/>
<organism evidence="1 2">
    <name type="scientific">Verticillium longisporum</name>
    <name type="common">Verticillium dahliae var. longisporum</name>
    <dbReference type="NCBI Taxonomy" id="100787"/>
    <lineage>
        <taxon>Eukaryota</taxon>
        <taxon>Fungi</taxon>
        <taxon>Dikarya</taxon>
        <taxon>Ascomycota</taxon>
        <taxon>Pezizomycotina</taxon>
        <taxon>Sordariomycetes</taxon>
        <taxon>Hypocreomycetidae</taxon>
        <taxon>Glomerellales</taxon>
        <taxon>Plectosphaerellaceae</taxon>
        <taxon>Verticillium</taxon>
    </lineage>
</organism>
<name>A0A0G4KUU1_VERLO</name>
<dbReference type="Proteomes" id="UP000045706">
    <property type="component" value="Unassembled WGS sequence"/>
</dbReference>
<gene>
    <name evidence="1" type="ORF">BN1723_010057</name>
</gene>
<dbReference type="Gene3D" id="1.10.1170.10">
    <property type="entry name" value="Inhibitor Of Apoptosis Protein (2mihbC-IAP-1), Chain A"/>
    <property type="match status" value="1"/>
</dbReference>
<evidence type="ECO:0000313" key="2">
    <source>
        <dbReference type="Proteomes" id="UP000045706"/>
    </source>
</evidence>
<accession>A0A0G4KUU1</accession>